<evidence type="ECO:0000256" key="4">
    <source>
        <dbReference type="HAMAP-Rule" id="MF_03028"/>
    </source>
</evidence>
<dbReference type="PROSITE" id="PS50172">
    <property type="entry name" value="BRCT"/>
    <property type="match status" value="1"/>
</dbReference>
<dbReference type="STRING" id="1306861.A0A4U6X9H0"/>
<dbReference type="Pfam" id="PF00533">
    <property type="entry name" value="BRCT"/>
    <property type="match status" value="1"/>
</dbReference>
<organism evidence="7 8">
    <name type="scientific">Colletotrichum tanaceti</name>
    <dbReference type="NCBI Taxonomy" id="1306861"/>
    <lineage>
        <taxon>Eukaryota</taxon>
        <taxon>Fungi</taxon>
        <taxon>Dikarya</taxon>
        <taxon>Ascomycota</taxon>
        <taxon>Pezizomycotina</taxon>
        <taxon>Sordariomycetes</taxon>
        <taxon>Hypocreomycetidae</taxon>
        <taxon>Glomerellales</taxon>
        <taxon>Glomerellaceae</taxon>
        <taxon>Colletotrichum</taxon>
        <taxon>Colletotrichum destructivum species complex</taxon>
    </lineage>
</organism>
<comment type="similarity">
    <text evidence="4">Belongs to the pescadillo family.</text>
</comment>
<name>A0A4U6X9H0_9PEZI</name>
<feature type="region of interest" description="Disordered" evidence="5">
    <location>
        <begin position="311"/>
        <end position="337"/>
    </location>
</feature>
<feature type="region of interest" description="Disordered" evidence="5">
    <location>
        <begin position="423"/>
        <end position="446"/>
    </location>
</feature>
<evidence type="ECO:0000313" key="7">
    <source>
        <dbReference type="EMBL" id="TKW51803.1"/>
    </source>
</evidence>
<dbReference type="GO" id="GO:0003723">
    <property type="term" value="F:RNA binding"/>
    <property type="evidence" value="ECO:0007669"/>
    <property type="project" value="TreeGrafter"/>
</dbReference>
<comment type="caution">
    <text evidence="7">The sequence shown here is derived from an EMBL/GenBank/DDBJ whole genome shotgun (WGS) entry which is preliminary data.</text>
</comment>
<dbReference type="EMBL" id="PJEX01000281">
    <property type="protein sequence ID" value="TKW51803.1"/>
    <property type="molecule type" value="Genomic_DNA"/>
</dbReference>
<dbReference type="GO" id="GO:0030687">
    <property type="term" value="C:preribosome, large subunit precursor"/>
    <property type="evidence" value="ECO:0007669"/>
    <property type="project" value="UniProtKB-UniRule"/>
</dbReference>
<evidence type="ECO:0000313" key="8">
    <source>
        <dbReference type="Proteomes" id="UP000310108"/>
    </source>
</evidence>
<dbReference type="InterPro" id="IPR010613">
    <property type="entry name" value="PES"/>
</dbReference>
<dbReference type="CDD" id="cd17709">
    <property type="entry name" value="BRCT_pescadillo_like"/>
    <property type="match status" value="1"/>
</dbReference>
<feature type="compositionally biased region" description="Basic residues" evidence="5">
    <location>
        <begin position="642"/>
        <end position="658"/>
    </location>
</feature>
<reference evidence="7 8" key="1">
    <citation type="journal article" date="2019" name="PLoS ONE">
        <title>Comparative genome analysis indicates high evolutionary potential of pathogenicity genes in Colletotrichum tanaceti.</title>
        <authorList>
            <person name="Lelwala R.V."/>
            <person name="Korhonen P.K."/>
            <person name="Young N.D."/>
            <person name="Scott J.B."/>
            <person name="Ades P.A."/>
            <person name="Gasser R.B."/>
            <person name="Taylor P.W.J."/>
        </authorList>
    </citation>
    <scope>NUCLEOTIDE SEQUENCE [LARGE SCALE GENOMIC DNA]</scope>
    <source>
        <strain evidence="7">BRIP57314</strain>
    </source>
</reference>
<comment type="subunit">
    <text evidence="4">Component of the NOP7 complex, composed of ERB1, NOP7 and YTM1. Within the NOP7 complex ERB1 appears to interact directly with NOP7 and YTM1. The NOP7 complex also associates with the 66S pre-ribosome.</text>
</comment>
<dbReference type="InterPro" id="IPR001357">
    <property type="entry name" value="BRCT_dom"/>
</dbReference>
<comment type="subcellular location">
    <subcellularLocation>
        <location evidence="4">Nucleus</location>
        <location evidence="4">Nucleolus</location>
    </subcellularLocation>
    <subcellularLocation>
        <location evidence="4">Nucleus</location>
        <location evidence="4">Nucleoplasm</location>
    </subcellularLocation>
</comment>
<feature type="compositionally biased region" description="Acidic residues" evidence="5">
    <location>
        <begin position="500"/>
        <end position="522"/>
    </location>
</feature>
<accession>A0A4U6X9H0</accession>
<dbReference type="HAMAP" id="MF_03028">
    <property type="entry name" value="Pescadillo"/>
    <property type="match status" value="1"/>
</dbReference>
<feature type="compositionally biased region" description="Acidic residues" evidence="5">
    <location>
        <begin position="315"/>
        <end position="334"/>
    </location>
</feature>
<protein>
    <recommendedName>
        <fullName evidence="4">Pescadillo homolog</fullName>
    </recommendedName>
    <alternativeName>
        <fullName evidence="4">Nucleolar protein 7 homolog</fullName>
    </alternativeName>
</protein>
<dbReference type="PANTHER" id="PTHR12221">
    <property type="entry name" value="PESCADILLO - RELATED"/>
    <property type="match status" value="1"/>
</dbReference>
<dbReference type="Gene3D" id="3.40.50.10190">
    <property type="entry name" value="BRCT domain"/>
    <property type="match status" value="1"/>
</dbReference>
<dbReference type="GO" id="GO:0000463">
    <property type="term" value="P:maturation of LSU-rRNA from tricistronic rRNA transcript (SSU-rRNA, 5.8S rRNA, LSU-rRNA)"/>
    <property type="evidence" value="ECO:0007669"/>
    <property type="project" value="UniProtKB-UniRule"/>
</dbReference>
<evidence type="ECO:0000259" key="6">
    <source>
        <dbReference type="PROSITE" id="PS50172"/>
    </source>
</evidence>
<dbReference type="OrthoDB" id="10264910at2759"/>
<dbReference type="GO" id="GO:0070545">
    <property type="term" value="C:PeBoW complex"/>
    <property type="evidence" value="ECO:0007669"/>
    <property type="project" value="TreeGrafter"/>
</dbReference>
<evidence type="ECO:0000256" key="5">
    <source>
        <dbReference type="SAM" id="MobiDB-lite"/>
    </source>
</evidence>
<dbReference type="PANTHER" id="PTHR12221:SF6">
    <property type="entry name" value="PESCADILLO HOMOLOG"/>
    <property type="match status" value="1"/>
</dbReference>
<keyword evidence="1 4" id="KW-0690">Ribosome biogenesis</keyword>
<dbReference type="SUPFAM" id="SSF52113">
    <property type="entry name" value="BRCT domain"/>
    <property type="match status" value="1"/>
</dbReference>
<keyword evidence="8" id="KW-1185">Reference proteome</keyword>
<keyword evidence="2 4" id="KW-0698">rRNA processing</keyword>
<feature type="region of interest" description="Disordered" evidence="5">
    <location>
        <begin position="497"/>
        <end position="658"/>
    </location>
</feature>
<dbReference type="Proteomes" id="UP000310108">
    <property type="component" value="Unassembled WGS sequence"/>
</dbReference>
<dbReference type="Pfam" id="PF06732">
    <property type="entry name" value="Pescadillo_N"/>
    <property type="match status" value="1"/>
</dbReference>
<sequence length="658" mass="74201">MGRIKKKGQAGAAKNYVTRNQAIRKLQISLPDFRKLCIWKGIYPREPRSKKKVSKSSTASTTFYYAKDIQYLLHEPLLRKFRDQKALEKKISRALGRGNVGDAKRLERNAARPEETGKPRHTLDHVIRERYPTFVDAVRDLDDCLSMLFLFANLPSTSSVPAKMIARCERLCLEFQHYLIVSQSVTKSFLSIKGIYYQANIHGEDVLWLVPYKFNQRVVGDVDFRIMGTFVEFYMTLLGFINFRLYTALGLKYPPKFDQNKDNQSAELAAFTLEGQNLAALEDKKQTSNGETQHKVDPKTQAAVDKVIKKLKDSDADDENATEEPAESTEEPTNDIDKFEPAAPGGDVLLQPEHSSSDRAKLFSNCTFFLSRETPRQPLEFLLRSFGCKRIGWDAVLGEGALTTDERDPSITHQIVDRPQLYAANNEGGDGEDNQTSQKLAPNQRIPGRIYVQPQWVWDSVNDEELKQPDQYAPGAQLPPHLSPFVRQVQGAYDPTVPLEEQETEGEALAESDGEMDVDEADAGGMDVAGSEDDDEEEEGGEGSDLDGVSADEEEANESEDDEEAQRQLELEAELTGGAVKPKEAKPKTKKEAARKAHAKKMAEEAEDIERAKGMLSKKKRKLFEQMQYTNNKKSAEDEKLRAKRRRLEKQLNKKTKA</sequence>
<feature type="domain" description="BRCT" evidence="6">
    <location>
        <begin position="358"/>
        <end position="474"/>
    </location>
</feature>
<keyword evidence="3 4" id="KW-0539">Nucleus</keyword>
<feature type="compositionally biased region" description="Basic and acidic residues" evidence="5">
    <location>
        <begin position="581"/>
        <end position="613"/>
    </location>
</feature>
<evidence type="ECO:0000256" key="1">
    <source>
        <dbReference type="ARBA" id="ARBA00022517"/>
    </source>
</evidence>
<dbReference type="GO" id="GO:0005654">
    <property type="term" value="C:nucleoplasm"/>
    <property type="evidence" value="ECO:0007669"/>
    <property type="project" value="UniProtKB-SubCell"/>
</dbReference>
<dbReference type="GO" id="GO:0043021">
    <property type="term" value="F:ribonucleoprotein complex binding"/>
    <property type="evidence" value="ECO:0007669"/>
    <property type="project" value="UniProtKB-UniRule"/>
</dbReference>
<evidence type="ECO:0000256" key="3">
    <source>
        <dbReference type="ARBA" id="ARBA00023242"/>
    </source>
</evidence>
<feature type="compositionally biased region" description="Acidic residues" evidence="5">
    <location>
        <begin position="530"/>
        <end position="564"/>
    </location>
</feature>
<evidence type="ECO:0000256" key="2">
    <source>
        <dbReference type="ARBA" id="ARBA00022552"/>
    </source>
</evidence>
<dbReference type="InterPro" id="IPR036420">
    <property type="entry name" value="BRCT_dom_sf"/>
</dbReference>
<comment type="function">
    <text evidence="4">Component of the NOP7 complex, which is required for maturation of the 25S and 5.8S ribosomal RNAs and formation of the 60S ribosome.</text>
</comment>
<gene>
    <name evidence="4 7" type="primary">NOP7</name>
    <name evidence="7" type="ORF">CTA1_1847</name>
</gene>
<dbReference type="GO" id="GO:0000466">
    <property type="term" value="P:maturation of 5.8S rRNA from tricistronic rRNA transcript (SSU-rRNA, 5.8S rRNA, LSU-rRNA)"/>
    <property type="evidence" value="ECO:0007669"/>
    <property type="project" value="UniProtKB-UniRule"/>
</dbReference>
<proteinExistence type="inferred from homology"/>
<dbReference type="AlphaFoldDB" id="A0A4U6X9H0"/>